<feature type="modified residue" description="2',4',5'-topaquinone" evidence="8">
    <location>
        <position position="463"/>
    </location>
</feature>
<dbReference type="InterPro" id="IPR016182">
    <property type="entry name" value="Cu_amine_oxidase_N-reg"/>
</dbReference>
<proteinExistence type="inferred from homology"/>
<dbReference type="FunFam" id="3.10.450.40:FF:000018">
    <property type="entry name" value="Amine oxidase"/>
    <property type="match status" value="1"/>
</dbReference>
<keyword evidence="5 9" id="KW-0560">Oxidoreductase</keyword>
<dbReference type="Gene3D" id="3.10.450.40">
    <property type="match status" value="2"/>
</dbReference>
<dbReference type="Gene3D" id="2.70.98.20">
    <property type="entry name" value="Copper amine oxidase, catalytic domain"/>
    <property type="match status" value="1"/>
</dbReference>
<sequence>MNPRHVAAQKRANIHKILDRRETSTPEDPLCSDKTERLIKAPKHNVWDSLTVDEVVTVTGYMFTDSGYNLTKTEEAGNWDNTIALVELFLPNKTDALAYIDGKTDKLPERYAHVIVDMRATEEPYMQDLLVGPLPVDNATTTVQPLDWAFNKGSAKARNYNADEDARYAFMLEVTKSITDITEELWNITVTGEDTDGGSVWGIDPLWREEGRTIAWDQLWLSPTSEFDTGTILPSGFYIKSDITGRDPSKWKILGLLHDGIYYDTVEDFRKAFEAGKVKALPVNEDGPWGWSDPDGEGLLNDDLHPPVQIAPSGARYQLDKEEKYVEWMGFSFYIGFSRDTGMRLFDIRYKGERIIYELGLQEALAHYAGNDPTQSGTAYLDTFYGFGPWAFELLKGYDCPTYATYLNSTYFKEETHATHINSLCLFEHDAGYPLARHTKSTMATSTKNIYLVLRSISTVGNYDYMFDYHFHLDGSMSVEVRASGYIQSAFFAHNQEYGYQIHDALSGSMHDHVLNYKVDFDIAGTENSVRTTEFIPTTEKYHWNQGKPRNTMKLKRGWVDNEDQGSINWHPNGAMSYAVVNKNEKNKFGEYRGYKLHPATGVIHATVEDSSNLLKSAEWAKHHLYITKHKESERSSAHPYNPIDTEEPVVDFSKFLDGESLDQEDIVMWFNLGMHHAPTTQDLPNTVFTTAHSAMNIEPVNFFYGSPHKNTKHQIRVNYDNGNVNDISFFGTEAPKCPVDLTKTRGEFSEYKGDIVVRKFPYDPRNWYYQTHTLG</sequence>
<comment type="PTM">
    <text evidence="8 9">Topaquinone (TPQ) is generated by copper-dependent autoxidation of a specific tyrosyl residue.</text>
</comment>
<evidence type="ECO:0000256" key="1">
    <source>
        <dbReference type="ARBA" id="ARBA00001935"/>
    </source>
</evidence>
<dbReference type="Pfam" id="PF09248">
    <property type="entry name" value="DUF1965"/>
    <property type="match status" value="1"/>
</dbReference>
<dbReference type="PROSITE" id="PS01164">
    <property type="entry name" value="COPPER_AMINE_OXID_1"/>
    <property type="match status" value="1"/>
</dbReference>
<dbReference type="GO" id="GO:0005507">
    <property type="term" value="F:copper ion binding"/>
    <property type="evidence" value="ECO:0007669"/>
    <property type="project" value="InterPro"/>
</dbReference>
<keyword evidence="4 7" id="KW-0801">TPQ</keyword>
<feature type="domain" description="DUF1965" evidence="12">
    <location>
        <begin position="231"/>
        <end position="297"/>
    </location>
</feature>
<evidence type="ECO:0000256" key="5">
    <source>
        <dbReference type="ARBA" id="ARBA00023002"/>
    </source>
</evidence>
<comment type="cofactor">
    <cofactor evidence="9">
        <name>Cu cation</name>
        <dbReference type="ChEBI" id="CHEBI:23378"/>
    </cofactor>
    <text evidence="9">Contains 1 topaquinone per subunit.</text>
</comment>
<dbReference type="GO" id="GO:0008131">
    <property type="term" value="F:primary methylamine oxidase activity"/>
    <property type="evidence" value="ECO:0007669"/>
    <property type="project" value="InterPro"/>
</dbReference>
<gene>
    <name evidence="13" type="ORF">BJ508DRAFT_202793</name>
</gene>
<dbReference type="InterPro" id="IPR015798">
    <property type="entry name" value="Cu_amine_oxidase_C"/>
</dbReference>
<evidence type="ECO:0000256" key="8">
    <source>
        <dbReference type="PIRSR" id="PIRSR600269-51"/>
    </source>
</evidence>
<feature type="active site" description="Proton acceptor" evidence="7">
    <location>
        <position position="382"/>
    </location>
</feature>
<organism evidence="13 14">
    <name type="scientific">Ascobolus immersus RN42</name>
    <dbReference type="NCBI Taxonomy" id="1160509"/>
    <lineage>
        <taxon>Eukaryota</taxon>
        <taxon>Fungi</taxon>
        <taxon>Dikarya</taxon>
        <taxon>Ascomycota</taxon>
        <taxon>Pezizomycotina</taxon>
        <taxon>Pezizomycetes</taxon>
        <taxon>Pezizales</taxon>
        <taxon>Ascobolaceae</taxon>
        <taxon>Ascobolus</taxon>
    </lineage>
</organism>
<evidence type="ECO:0000259" key="11">
    <source>
        <dbReference type="Pfam" id="PF02727"/>
    </source>
</evidence>
<dbReference type="SUPFAM" id="SSF54416">
    <property type="entry name" value="Amine oxidase N-terminal region"/>
    <property type="match status" value="2"/>
</dbReference>
<dbReference type="AlphaFoldDB" id="A0A3N4J1W1"/>
<dbReference type="EC" id="1.4.3.-" evidence="9"/>
<protein>
    <recommendedName>
        <fullName evidence="9">Amine oxidase</fullName>
        <ecNumber evidence="9">1.4.3.-</ecNumber>
    </recommendedName>
</protein>
<dbReference type="PRINTS" id="PR00766">
    <property type="entry name" value="CUDAOXIDASE"/>
</dbReference>
<evidence type="ECO:0000313" key="14">
    <source>
        <dbReference type="Proteomes" id="UP000275078"/>
    </source>
</evidence>
<dbReference type="FunFam" id="2.70.98.20:FF:000002">
    <property type="entry name" value="Amine oxidase"/>
    <property type="match status" value="1"/>
</dbReference>
<comment type="cofactor">
    <cofactor evidence="1">
        <name>Cu cation</name>
        <dbReference type="ChEBI" id="CHEBI:23378"/>
    </cofactor>
</comment>
<dbReference type="InterPro" id="IPR036460">
    <property type="entry name" value="Cu_amine_oxidase_C_sf"/>
</dbReference>
<evidence type="ECO:0000256" key="2">
    <source>
        <dbReference type="ARBA" id="ARBA00007983"/>
    </source>
</evidence>
<dbReference type="OrthoDB" id="3341590at2759"/>
<evidence type="ECO:0000259" key="10">
    <source>
        <dbReference type="Pfam" id="PF01179"/>
    </source>
</evidence>
<dbReference type="PANTHER" id="PTHR10638">
    <property type="entry name" value="COPPER AMINE OXIDASE"/>
    <property type="match status" value="1"/>
</dbReference>
<evidence type="ECO:0000256" key="9">
    <source>
        <dbReference type="RuleBase" id="RU000672"/>
    </source>
</evidence>
<reference evidence="13 14" key="1">
    <citation type="journal article" date="2018" name="Nat. Ecol. Evol.">
        <title>Pezizomycetes genomes reveal the molecular basis of ectomycorrhizal truffle lifestyle.</title>
        <authorList>
            <person name="Murat C."/>
            <person name="Payen T."/>
            <person name="Noel B."/>
            <person name="Kuo A."/>
            <person name="Morin E."/>
            <person name="Chen J."/>
            <person name="Kohler A."/>
            <person name="Krizsan K."/>
            <person name="Balestrini R."/>
            <person name="Da Silva C."/>
            <person name="Montanini B."/>
            <person name="Hainaut M."/>
            <person name="Levati E."/>
            <person name="Barry K.W."/>
            <person name="Belfiori B."/>
            <person name="Cichocki N."/>
            <person name="Clum A."/>
            <person name="Dockter R.B."/>
            <person name="Fauchery L."/>
            <person name="Guy J."/>
            <person name="Iotti M."/>
            <person name="Le Tacon F."/>
            <person name="Lindquist E.A."/>
            <person name="Lipzen A."/>
            <person name="Malagnac F."/>
            <person name="Mello A."/>
            <person name="Molinier V."/>
            <person name="Miyauchi S."/>
            <person name="Poulain J."/>
            <person name="Riccioni C."/>
            <person name="Rubini A."/>
            <person name="Sitrit Y."/>
            <person name="Splivallo R."/>
            <person name="Traeger S."/>
            <person name="Wang M."/>
            <person name="Zifcakova L."/>
            <person name="Wipf D."/>
            <person name="Zambonelli A."/>
            <person name="Paolocci F."/>
            <person name="Nowrousian M."/>
            <person name="Ottonello S."/>
            <person name="Baldrian P."/>
            <person name="Spatafora J.W."/>
            <person name="Henrissat B."/>
            <person name="Nagy L.G."/>
            <person name="Aury J.M."/>
            <person name="Wincker P."/>
            <person name="Grigoriev I.V."/>
            <person name="Bonfante P."/>
            <person name="Martin F.M."/>
        </authorList>
    </citation>
    <scope>NUCLEOTIDE SEQUENCE [LARGE SCALE GENOMIC DNA]</scope>
    <source>
        <strain evidence="13 14">RN42</strain>
    </source>
</reference>
<dbReference type="SUPFAM" id="SSF49998">
    <property type="entry name" value="Amine oxidase catalytic domain"/>
    <property type="match status" value="1"/>
</dbReference>
<comment type="similarity">
    <text evidence="2 9">Belongs to the copper/topaquinone oxidase family.</text>
</comment>
<dbReference type="Pfam" id="PF02727">
    <property type="entry name" value="Cu_amine_oxidN2"/>
    <property type="match status" value="1"/>
</dbReference>
<dbReference type="InterPro" id="IPR015328">
    <property type="entry name" value="DUF1965"/>
</dbReference>
<dbReference type="GO" id="GO:0005886">
    <property type="term" value="C:plasma membrane"/>
    <property type="evidence" value="ECO:0007669"/>
    <property type="project" value="TreeGrafter"/>
</dbReference>
<name>A0A3N4J1W1_ASCIM</name>
<dbReference type="STRING" id="1160509.A0A3N4J1W1"/>
<dbReference type="PANTHER" id="PTHR10638:SF20">
    <property type="entry name" value="AMINE OXIDASE"/>
    <property type="match status" value="1"/>
</dbReference>
<keyword evidence="3 9" id="KW-0479">Metal-binding</keyword>
<dbReference type="InterPro" id="IPR049948">
    <property type="entry name" value="Cu_Am_ox_TPQ-bd"/>
</dbReference>
<dbReference type="Proteomes" id="UP000275078">
    <property type="component" value="Unassembled WGS sequence"/>
</dbReference>
<evidence type="ECO:0000256" key="4">
    <source>
        <dbReference type="ARBA" id="ARBA00022772"/>
    </source>
</evidence>
<evidence type="ECO:0000256" key="3">
    <source>
        <dbReference type="ARBA" id="ARBA00022723"/>
    </source>
</evidence>
<keyword evidence="14" id="KW-1185">Reference proteome</keyword>
<evidence type="ECO:0000256" key="6">
    <source>
        <dbReference type="ARBA" id="ARBA00023008"/>
    </source>
</evidence>
<feature type="domain" description="Copper amine oxidase catalytic" evidence="10">
    <location>
        <begin position="309"/>
        <end position="708"/>
    </location>
</feature>
<feature type="active site" description="Schiff-base intermediate with substrate; via topaquinone" evidence="7">
    <location>
        <position position="463"/>
    </location>
</feature>
<dbReference type="Pfam" id="PF01179">
    <property type="entry name" value="Cu_amine_oxid"/>
    <property type="match status" value="1"/>
</dbReference>
<feature type="domain" description="Copper amine oxidase N2-terminal" evidence="11">
    <location>
        <begin position="73"/>
        <end position="136"/>
    </location>
</feature>
<dbReference type="InterPro" id="IPR000269">
    <property type="entry name" value="Cu_amine_oxidase"/>
</dbReference>
<keyword evidence="6 9" id="KW-0186">Copper</keyword>
<dbReference type="EMBL" id="ML119646">
    <property type="protein sequence ID" value="RPA87874.1"/>
    <property type="molecule type" value="Genomic_DNA"/>
</dbReference>
<evidence type="ECO:0000259" key="12">
    <source>
        <dbReference type="Pfam" id="PF09248"/>
    </source>
</evidence>
<accession>A0A3N4J1W1</accession>
<evidence type="ECO:0000313" key="13">
    <source>
        <dbReference type="EMBL" id="RPA87874.1"/>
    </source>
</evidence>
<dbReference type="GO" id="GO:0048038">
    <property type="term" value="F:quinone binding"/>
    <property type="evidence" value="ECO:0007669"/>
    <property type="project" value="InterPro"/>
</dbReference>
<dbReference type="GO" id="GO:0009308">
    <property type="term" value="P:amine metabolic process"/>
    <property type="evidence" value="ECO:0007669"/>
    <property type="project" value="UniProtKB-UniRule"/>
</dbReference>
<dbReference type="InterPro" id="IPR015800">
    <property type="entry name" value="Cu_amine_oxidase_N2"/>
</dbReference>
<evidence type="ECO:0000256" key="7">
    <source>
        <dbReference type="PIRSR" id="PIRSR600269-50"/>
    </source>
</evidence>